<organism evidence="1 2">
    <name type="scientific">Ureibacillus thermosphaericus</name>
    <dbReference type="NCBI Taxonomy" id="51173"/>
    <lineage>
        <taxon>Bacteria</taxon>
        <taxon>Bacillati</taxon>
        <taxon>Bacillota</taxon>
        <taxon>Bacilli</taxon>
        <taxon>Bacillales</taxon>
        <taxon>Caryophanaceae</taxon>
        <taxon>Ureibacillus</taxon>
    </lineage>
</organism>
<reference evidence="1 2" key="1">
    <citation type="submission" date="2020-08" db="EMBL/GenBank/DDBJ databases">
        <title>Genomic Encyclopedia of Type Strains, Phase IV (KMG-IV): sequencing the most valuable type-strain genomes for metagenomic binning, comparative biology and taxonomic classification.</title>
        <authorList>
            <person name="Goeker M."/>
        </authorList>
    </citation>
    <scope>NUCLEOTIDE SEQUENCE [LARGE SCALE GENOMIC DNA]</scope>
    <source>
        <strain evidence="1 2">DSM 10633</strain>
    </source>
</reference>
<evidence type="ECO:0000313" key="1">
    <source>
        <dbReference type="EMBL" id="MBB5150319.1"/>
    </source>
</evidence>
<evidence type="ECO:0000313" key="2">
    <source>
        <dbReference type="Proteomes" id="UP000557217"/>
    </source>
</evidence>
<dbReference type="AlphaFoldDB" id="A0A840PV49"/>
<accession>A0A840PV49</accession>
<dbReference type="EMBL" id="JACHGZ010000046">
    <property type="protein sequence ID" value="MBB5150319.1"/>
    <property type="molecule type" value="Genomic_DNA"/>
</dbReference>
<sequence>MIRKSGDLPICILNILRGKGCLKSRYQLNVYVSLCIWLEYTYLPLQRFPRGGSVFYFFKKGGDERC</sequence>
<name>A0A840PV49_URETH</name>
<gene>
    <name evidence="1" type="ORF">HNR36_002739</name>
</gene>
<keyword evidence="2" id="KW-1185">Reference proteome</keyword>
<proteinExistence type="predicted"/>
<dbReference type="Proteomes" id="UP000557217">
    <property type="component" value="Unassembled WGS sequence"/>
</dbReference>
<protein>
    <submittedName>
        <fullName evidence="1">Uncharacterized protein</fullName>
    </submittedName>
</protein>
<comment type="caution">
    <text evidence="1">The sequence shown here is derived from an EMBL/GenBank/DDBJ whole genome shotgun (WGS) entry which is preliminary data.</text>
</comment>